<sequence>MVELAKEPNLGIKVIDSGDLKLSPFYKIVILALDATLNTIFKPNLPELFSYHQVEGAMLTVTPLIAHLQNDWSDQKQLLNYEEIFK</sequence>
<evidence type="ECO:0000313" key="1">
    <source>
        <dbReference type="EMBL" id="MCF0263516.1"/>
    </source>
</evidence>
<evidence type="ECO:0000313" key="2">
    <source>
        <dbReference type="Proteomes" id="UP000887320"/>
    </source>
</evidence>
<dbReference type="RefSeq" id="WP_216076343.1">
    <property type="nucleotide sequence ID" value="NZ_JAHWXT010000001.1"/>
</dbReference>
<dbReference type="EMBL" id="JAHWXT010000001">
    <property type="protein sequence ID" value="MCF0263516.1"/>
    <property type="molecule type" value="Genomic_DNA"/>
</dbReference>
<dbReference type="AlphaFoldDB" id="A0A8X8KE53"/>
<comment type="caution">
    <text evidence="1">The sequence shown here is derived from an EMBL/GenBank/DDBJ whole genome shotgun (WGS) entry which is preliminary data.</text>
</comment>
<proteinExistence type="predicted"/>
<accession>A0A8X8KE53</accession>
<name>A0A8X8KE53_ACIGI</name>
<reference evidence="1" key="1">
    <citation type="submission" date="2021-07" db="EMBL/GenBank/DDBJ databases">
        <authorList>
            <person name="Fernandez M."/>
            <person name="Pereira P."/>
            <person name="Torres Tejerizo G.A."/>
            <person name="Gonzalez P."/>
            <person name="Agostini E."/>
        </authorList>
    </citation>
    <scope>NUCLEOTIDE SEQUENCE</scope>
    <source>
        <strain evidence="1">SFC 500-1A</strain>
    </source>
</reference>
<organism evidence="1 2">
    <name type="scientific">Acinetobacter guillouiae</name>
    <name type="common">Acinetobacter genomosp. 11</name>
    <dbReference type="NCBI Taxonomy" id="106649"/>
    <lineage>
        <taxon>Bacteria</taxon>
        <taxon>Pseudomonadati</taxon>
        <taxon>Pseudomonadota</taxon>
        <taxon>Gammaproteobacteria</taxon>
        <taxon>Moraxellales</taxon>
        <taxon>Moraxellaceae</taxon>
        <taxon>Acinetobacter</taxon>
    </lineage>
</organism>
<dbReference type="Proteomes" id="UP000887320">
    <property type="component" value="Unassembled WGS sequence"/>
</dbReference>
<gene>
    <name evidence="1" type="ORF">KW868_03430</name>
</gene>
<protein>
    <submittedName>
        <fullName evidence="1">Uncharacterized protein</fullName>
    </submittedName>
</protein>